<gene>
    <name evidence="3" type="ORF">C8D89_111134</name>
</gene>
<sequence length="98" mass="9873">MLKKLGLVTVGVTAGLMAAAPLASAESHVDENNNVTTETNNIGVDAGNVIGQGNGQGNTFNGVEVPGFPDAPELPPLPSVGDLLPEVPSQFELPSVPA</sequence>
<dbReference type="EMBL" id="QEKW01000011">
    <property type="protein sequence ID" value="PVZ07763.1"/>
    <property type="molecule type" value="Genomic_DNA"/>
</dbReference>
<dbReference type="RefSeq" id="WP_116709818.1">
    <property type="nucleotide sequence ID" value="NZ_QEKW01000011.1"/>
</dbReference>
<feature type="region of interest" description="Disordered" evidence="1">
    <location>
        <begin position="53"/>
        <end position="82"/>
    </location>
</feature>
<reference evidence="3 4" key="1">
    <citation type="submission" date="2018-04" db="EMBL/GenBank/DDBJ databases">
        <title>Genomic Encyclopedia of Type Strains, Phase IV (KMG-IV): sequencing the most valuable type-strain genomes for metagenomic binning, comparative biology and taxonomic classification.</title>
        <authorList>
            <person name="Goeker M."/>
        </authorList>
    </citation>
    <scope>NUCLEOTIDE SEQUENCE [LARGE SCALE GENOMIC DNA]</scope>
    <source>
        <strain evidence="3 4">DSM 45771</strain>
    </source>
</reference>
<name>A0A2U1F6F7_9PSEU</name>
<proteinExistence type="predicted"/>
<feature type="chain" id="PRO_5015396313" description="Secreted protein" evidence="2">
    <location>
        <begin position="26"/>
        <end position="98"/>
    </location>
</feature>
<comment type="caution">
    <text evidence="3">The sequence shown here is derived from an EMBL/GenBank/DDBJ whole genome shotgun (WGS) entry which is preliminary data.</text>
</comment>
<evidence type="ECO:0008006" key="5">
    <source>
        <dbReference type="Google" id="ProtNLM"/>
    </source>
</evidence>
<organism evidence="3 4">
    <name type="scientific">Actinomycetospora cinnamomea</name>
    <dbReference type="NCBI Taxonomy" id="663609"/>
    <lineage>
        <taxon>Bacteria</taxon>
        <taxon>Bacillati</taxon>
        <taxon>Actinomycetota</taxon>
        <taxon>Actinomycetes</taxon>
        <taxon>Pseudonocardiales</taxon>
        <taxon>Pseudonocardiaceae</taxon>
        <taxon>Actinomycetospora</taxon>
    </lineage>
</organism>
<evidence type="ECO:0000313" key="3">
    <source>
        <dbReference type="EMBL" id="PVZ07763.1"/>
    </source>
</evidence>
<evidence type="ECO:0000256" key="1">
    <source>
        <dbReference type="SAM" id="MobiDB-lite"/>
    </source>
</evidence>
<feature type="signal peptide" evidence="2">
    <location>
        <begin position="1"/>
        <end position="25"/>
    </location>
</feature>
<keyword evidence="4" id="KW-1185">Reference proteome</keyword>
<accession>A0A2U1F6F7</accession>
<keyword evidence="2" id="KW-0732">Signal</keyword>
<dbReference type="AlphaFoldDB" id="A0A2U1F6F7"/>
<evidence type="ECO:0000256" key="2">
    <source>
        <dbReference type="SAM" id="SignalP"/>
    </source>
</evidence>
<dbReference type="Proteomes" id="UP000245639">
    <property type="component" value="Unassembled WGS sequence"/>
</dbReference>
<evidence type="ECO:0000313" key="4">
    <source>
        <dbReference type="Proteomes" id="UP000245639"/>
    </source>
</evidence>
<protein>
    <recommendedName>
        <fullName evidence="5">Secreted protein</fullName>
    </recommendedName>
</protein>